<comment type="caution">
    <text evidence="3">The sequence shown here is derived from an EMBL/GenBank/DDBJ whole genome shotgun (WGS) entry which is preliminary data.</text>
</comment>
<protein>
    <submittedName>
        <fullName evidence="3">DNA processing protein DprA</fullName>
    </submittedName>
</protein>
<dbReference type="RefSeq" id="WP_172240919.1">
    <property type="nucleotide sequence ID" value="NZ_BMDD01000005.1"/>
</dbReference>
<dbReference type="PANTHER" id="PTHR43022">
    <property type="entry name" value="PROTEIN SMF"/>
    <property type="match status" value="1"/>
</dbReference>
<dbReference type="InterPro" id="IPR036388">
    <property type="entry name" value="WH-like_DNA-bd_sf"/>
</dbReference>
<sequence>MKQEGLPEALWVMALHETTGIGWQSISTLMRIVWHKGIPFDELFRIPEQTWLALGAQTKLAKAAGNIRLEEARERLGRLRLRGIEPMSYFDEAYPTLMKESAKPPWMLYTIGRRELLNDFSIAIVGTRSPTAYGRVVCERIAGALAESGVCLVSGMARGIDGYSHREALRRGGATIAVLGAGVDVAYPPEHNHLHREIAEQGLIVSEFPPGTRPSPGLFPLRNRIIAGLSRGVLIVEAAEKSGSLITGDYALDCGRDVFAVPGPVTSPKSLGTLQLIKNGAKPCADANDILEEYTHLFVPPAPRAAKKEVHEKLTKEERKIYVILEQGDASIDELQRKTSWDFGLLHSVLLSLVIKSQVKSLSGAVYAWIGEPVR</sequence>
<gene>
    <name evidence="3" type="ORF">GCM10007362_38050</name>
</gene>
<dbReference type="EMBL" id="BMDD01000005">
    <property type="protein sequence ID" value="GGH84009.1"/>
    <property type="molecule type" value="Genomic_DNA"/>
</dbReference>
<proteinExistence type="inferred from homology"/>
<dbReference type="Gene3D" id="3.40.50.450">
    <property type="match status" value="1"/>
</dbReference>
<evidence type="ECO:0000259" key="2">
    <source>
        <dbReference type="Pfam" id="PF02481"/>
    </source>
</evidence>
<dbReference type="NCBIfam" id="TIGR00732">
    <property type="entry name" value="dprA"/>
    <property type="match status" value="1"/>
</dbReference>
<evidence type="ECO:0000313" key="4">
    <source>
        <dbReference type="Proteomes" id="UP000605427"/>
    </source>
</evidence>
<evidence type="ECO:0000256" key="1">
    <source>
        <dbReference type="ARBA" id="ARBA00006525"/>
    </source>
</evidence>
<evidence type="ECO:0000313" key="3">
    <source>
        <dbReference type="EMBL" id="GGH84009.1"/>
    </source>
</evidence>
<dbReference type="InterPro" id="IPR057666">
    <property type="entry name" value="DrpA_SLOG"/>
</dbReference>
<name>A0ABQ2A1Q5_9BACL</name>
<keyword evidence="4" id="KW-1185">Reference proteome</keyword>
<dbReference type="Gene3D" id="1.10.10.10">
    <property type="entry name" value="Winged helix-like DNA-binding domain superfamily/Winged helix DNA-binding domain"/>
    <property type="match status" value="1"/>
</dbReference>
<dbReference type="Pfam" id="PF02481">
    <property type="entry name" value="DNA_processg_A"/>
    <property type="match status" value="1"/>
</dbReference>
<feature type="domain" description="Smf/DprA SLOG" evidence="2">
    <location>
        <begin position="88"/>
        <end position="294"/>
    </location>
</feature>
<dbReference type="InterPro" id="IPR003488">
    <property type="entry name" value="DprA"/>
</dbReference>
<accession>A0ABQ2A1Q5</accession>
<comment type="similarity">
    <text evidence="1">Belongs to the DprA/Smf family.</text>
</comment>
<organism evidence="3 4">
    <name type="scientific">Saccharibacillus endophyticus</name>
    <dbReference type="NCBI Taxonomy" id="2060666"/>
    <lineage>
        <taxon>Bacteria</taxon>
        <taxon>Bacillati</taxon>
        <taxon>Bacillota</taxon>
        <taxon>Bacilli</taxon>
        <taxon>Bacillales</taxon>
        <taxon>Paenibacillaceae</taxon>
        <taxon>Saccharibacillus</taxon>
    </lineage>
</organism>
<reference evidence="4" key="1">
    <citation type="journal article" date="2019" name="Int. J. Syst. Evol. Microbiol.">
        <title>The Global Catalogue of Microorganisms (GCM) 10K type strain sequencing project: providing services to taxonomists for standard genome sequencing and annotation.</title>
        <authorList>
            <consortium name="The Broad Institute Genomics Platform"/>
            <consortium name="The Broad Institute Genome Sequencing Center for Infectious Disease"/>
            <person name="Wu L."/>
            <person name="Ma J."/>
        </authorList>
    </citation>
    <scope>NUCLEOTIDE SEQUENCE [LARGE SCALE GENOMIC DNA]</scope>
    <source>
        <strain evidence="4">CCM 8702</strain>
    </source>
</reference>
<dbReference type="SUPFAM" id="SSF102405">
    <property type="entry name" value="MCP/YpsA-like"/>
    <property type="match status" value="1"/>
</dbReference>
<dbReference type="Proteomes" id="UP000605427">
    <property type="component" value="Unassembled WGS sequence"/>
</dbReference>
<dbReference type="PANTHER" id="PTHR43022:SF1">
    <property type="entry name" value="PROTEIN SMF"/>
    <property type="match status" value="1"/>
</dbReference>